<sequence length="696" mass="79184">MAEEENVFVGTNCQSFDPSKVQCDKEGNMPIHILDKYCEENDTRYNIYPLTVIQAVFDGLTGTRLDRILAACNSVYLTWEGTFADTVNKLDKIYRRKGYIITYRDATNINWTQRYNSDDISDVAWTNPANWEGWSFDTVIKDLAEALEEIFTNIGDYKDFLDIITSFINDFVINVFNNINNYPKLVEIIKNSTVESLSIIIRDIFNNINEYPELKEIFNQYIKQWTESIFNNISSYPALNQFITNAINSHVETTIGNIFNNIDNYPAIKNLIVTNTVNKVVDIFKNIGQYPELQEAIQNNINERIDYIFNNINNYPELIGILSDLVCNCVKNIFANINNYPALVTRINNAVNSRVDYIFNNIDRFPILKNLIETKVEARVTYIFEHINNFTELLNVIKGNIENIFDNIDNHPNLKVVIENKVESTVEHILSNIDNYPIIKEKIIQFCNEAIEAKRGVANGIASLDGDGKVPASQLPSYVDDVLEGYYVDETHFAEKYIEDAPVYYTPEKGKIYVDISESTDYSGKTYRWSGTKYSVISETLALGEVTGTAYDGGKGKKTTDIVNSLPKYIPSTQIKLFRSVNGNIVIGSHHYEFNNTTNVYESKPFNDGITFPIVSKTESGVMSAADKVKLDETLPNQITELSNNVYTKEEINNKFNNVPTVENTYTKAEVDKAIADAIKALIPAGYEFVIKKKTT</sequence>
<keyword evidence="2" id="KW-1185">Reference proteome</keyword>
<gene>
    <name evidence="1" type="primary">KP06_gp66</name>
</gene>
<dbReference type="Proteomes" id="UP001097704">
    <property type="component" value="Segment"/>
</dbReference>
<dbReference type="EMBL" id="BK010471">
    <property type="protein sequence ID" value="DAB41583.1"/>
    <property type="molecule type" value="Genomic_DNA"/>
</dbReference>
<dbReference type="InterPro" id="IPR016024">
    <property type="entry name" value="ARM-type_fold"/>
</dbReference>
<name>A0A348JCT8_9CAUD</name>
<reference evidence="1 2" key="1">
    <citation type="journal article" date="2014" name="Nat. Commun.">
        <title>A highly abundant bacteriophage discovered in the unknown sequences of human faecal metagenomes.</title>
        <authorList>
            <person name="Dutilh B.E."/>
            <person name="Cassman N."/>
            <person name="McNair K."/>
            <person name="Sanchez S.E."/>
            <person name="Silva G.G."/>
            <person name="Boling L."/>
            <person name="Barr J.J."/>
            <person name="Speth D.R."/>
            <person name="Seguritan V."/>
            <person name="Aziz R.K."/>
            <person name="Felts B."/>
            <person name="Dinsdale E.A."/>
            <person name="Mokili J.L."/>
            <person name="Edwards R.A."/>
        </authorList>
    </citation>
    <scope>NUCLEOTIDE SEQUENCE [LARGE SCALE GENOMIC DNA]</scope>
</reference>
<dbReference type="SUPFAM" id="SSF48371">
    <property type="entry name" value="ARM repeat"/>
    <property type="match status" value="1"/>
</dbReference>
<dbReference type="RefSeq" id="YP_010509472.1">
    <property type="nucleotide sequence ID" value="NC_067194.1"/>
</dbReference>
<protein>
    <submittedName>
        <fullName evidence="1">Tail fiber protein</fullName>
    </submittedName>
</protein>
<evidence type="ECO:0000313" key="1">
    <source>
        <dbReference type="EMBL" id="DAB41583.1"/>
    </source>
</evidence>
<accession>A0A348JCT8</accession>
<proteinExistence type="predicted"/>
<evidence type="ECO:0000313" key="2">
    <source>
        <dbReference type="Proteomes" id="UP001097704"/>
    </source>
</evidence>
<dbReference type="KEGG" id="vg:75576132"/>
<dbReference type="GeneID" id="75576132"/>
<organism evidence="1 2">
    <name type="scientific">Carjivirus communis</name>
    <dbReference type="NCBI Taxonomy" id="2955582"/>
    <lineage>
        <taxon>Viruses</taxon>
        <taxon>Duplodnaviria</taxon>
        <taxon>Heunggongvirae</taxon>
        <taxon>Uroviricota</taxon>
        <taxon>Caudoviricetes</taxon>
        <taxon>Crassvirales</taxon>
        <taxon>Intestiviridae</taxon>
        <taxon>Crudevirinae</taxon>
        <taxon>Carjivirus</taxon>
    </lineage>
</organism>